<reference evidence="5" key="1">
    <citation type="submission" date="2022-11" db="EMBL/GenBank/DDBJ databases">
        <authorList>
            <person name="Petersen C."/>
        </authorList>
    </citation>
    <scope>NUCLEOTIDE SEQUENCE</scope>
    <source>
        <strain evidence="5">IBT 34128</strain>
    </source>
</reference>
<dbReference type="SMART" id="SM00823">
    <property type="entry name" value="PKS_PP"/>
    <property type="match status" value="1"/>
</dbReference>
<dbReference type="PANTHER" id="PTHR44845">
    <property type="entry name" value="CARRIER DOMAIN-CONTAINING PROTEIN"/>
    <property type="match status" value="1"/>
</dbReference>
<gene>
    <name evidence="5" type="ORF">NUU61_002702</name>
</gene>
<dbReference type="Gene3D" id="1.10.1200.10">
    <property type="entry name" value="ACP-like"/>
    <property type="match status" value="1"/>
</dbReference>
<keyword evidence="2" id="KW-0597">Phosphoprotein</keyword>
<dbReference type="Pfam" id="PF23562">
    <property type="entry name" value="AMP-binding_C_3"/>
    <property type="match status" value="1"/>
</dbReference>
<dbReference type="InterPro" id="IPR013120">
    <property type="entry name" value="FAR_NAD-bd"/>
</dbReference>
<dbReference type="EMBL" id="JAPMSZ010000004">
    <property type="protein sequence ID" value="KAJ5105355.1"/>
    <property type="molecule type" value="Genomic_DNA"/>
</dbReference>
<dbReference type="Pfam" id="PF00550">
    <property type="entry name" value="PP-binding"/>
    <property type="match status" value="1"/>
</dbReference>
<dbReference type="PROSITE" id="PS00455">
    <property type="entry name" value="AMP_BINDING"/>
    <property type="match status" value="1"/>
</dbReference>
<reference evidence="5" key="2">
    <citation type="journal article" date="2023" name="IMA Fungus">
        <title>Comparative genomic study of the Penicillium genus elucidates a diverse pangenome and 15 lateral gene transfer events.</title>
        <authorList>
            <person name="Petersen C."/>
            <person name="Sorensen T."/>
            <person name="Nielsen M.R."/>
            <person name="Sondergaard T.E."/>
            <person name="Sorensen J.L."/>
            <person name="Fitzpatrick D.A."/>
            <person name="Frisvad J.C."/>
            <person name="Nielsen K.L."/>
        </authorList>
    </citation>
    <scope>NUCLEOTIDE SEQUENCE</scope>
    <source>
        <strain evidence="5">IBT 34128</strain>
    </source>
</reference>
<dbReference type="OrthoDB" id="429813at2759"/>
<feature type="domain" description="Carrier" evidence="4">
    <location>
        <begin position="557"/>
        <end position="638"/>
    </location>
</feature>
<dbReference type="InterPro" id="IPR009081">
    <property type="entry name" value="PP-bd_ACP"/>
</dbReference>
<dbReference type="GO" id="GO:0031177">
    <property type="term" value="F:phosphopantetheine binding"/>
    <property type="evidence" value="ECO:0007669"/>
    <property type="project" value="InterPro"/>
</dbReference>
<dbReference type="Gene3D" id="3.40.50.12780">
    <property type="entry name" value="N-terminal domain of ligase-like"/>
    <property type="match status" value="1"/>
</dbReference>
<dbReference type="InterPro" id="IPR036291">
    <property type="entry name" value="NAD(P)-bd_dom_sf"/>
</dbReference>
<dbReference type="Pfam" id="PF07993">
    <property type="entry name" value="NAD_binding_4"/>
    <property type="match status" value="1"/>
</dbReference>
<evidence type="ECO:0000259" key="4">
    <source>
        <dbReference type="PROSITE" id="PS50075"/>
    </source>
</evidence>
<dbReference type="GeneID" id="81392452"/>
<organism evidence="5 6">
    <name type="scientific">Penicillium alfredii</name>
    <dbReference type="NCBI Taxonomy" id="1506179"/>
    <lineage>
        <taxon>Eukaryota</taxon>
        <taxon>Fungi</taxon>
        <taxon>Dikarya</taxon>
        <taxon>Ascomycota</taxon>
        <taxon>Pezizomycotina</taxon>
        <taxon>Eurotiomycetes</taxon>
        <taxon>Eurotiomycetidae</taxon>
        <taxon>Eurotiales</taxon>
        <taxon>Aspergillaceae</taxon>
        <taxon>Penicillium</taxon>
    </lineage>
</organism>
<dbReference type="InterPro" id="IPR020806">
    <property type="entry name" value="PKS_PP-bd"/>
</dbReference>
<evidence type="ECO:0000256" key="3">
    <source>
        <dbReference type="SAM" id="MobiDB-lite"/>
    </source>
</evidence>
<dbReference type="Gene3D" id="3.30.300.30">
    <property type="match status" value="1"/>
</dbReference>
<name>A0A9W9FS38_9EURO</name>
<dbReference type="Pfam" id="PF00501">
    <property type="entry name" value="AMP-binding"/>
    <property type="match status" value="1"/>
</dbReference>
<evidence type="ECO:0000313" key="6">
    <source>
        <dbReference type="Proteomes" id="UP001141434"/>
    </source>
</evidence>
<dbReference type="SUPFAM" id="SSF56801">
    <property type="entry name" value="Acetyl-CoA synthetase-like"/>
    <property type="match status" value="1"/>
</dbReference>
<evidence type="ECO:0000256" key="2">
    <source>
        <dbReference type="ARBA" id="ARBA00022553"/>
    </source>
</evidence>
<comment type="caution">
    <text evidence="5">The sequence shown here is derived from an EMBL/GenBank/DDBJ whole genome shotgun (WGS) entry which is preliminary data.</text>
</comment>
<sequence length="1047" mass="115919">MLATLPAQPNPIPLAKSADNTSHGVLVEGTPAEPRTIDEFVRQRASLDESQQPIISYPKTGIEYVDYSMHQLDIFAFRAAQHLAKHIPPRTSSSETPAVIGLLGLSDLNYLVTVLALAKLGHTGLLLSTRISIEAYLSLLENTKSSNIITQPSLRGTAEELQKHRPHLQIDEIPSQDVYNHPIVDQVDTNLTPHLDPELESKYIAWIIHSSGSTGLPKPIFHTHFAALKNYVGSMNMNGFITLPLYHNHGMSVLFRTIYSCKKLHLYNAELPLTKRYLIDIMRSHDFEIFYGVPYALKLLAETQEGVDVLLKFKAVMFGGSACPDSLGDRLVNNGVHLIGHYGSTETGQLMMSTRPRDDKGWDWLRPTDTVKKYLQFEERSPGLYELLCLDGWPSKVISNRPDGSYATKDLFIKHPTVEAYKYYARLDDTIVLLNGEKVNPLDLEGSVRQHDAVSEAIVFGAGKACIGLAVIRSPAAESHTDEALLDNIWPAVEQAHEVLPAFGQLSRCMVKILPAATQYPRTDKGTVIRQAFYREFRDLIEEAYEAAEAVTGSLNLSEDEMKVFLRENLRKMLPLKDPSALTDNADFFCLGMDSLHATQLRSLLVKNINTNGQKLGLNVAFEHPSINKLARHLCSLACGVTDGAYAVEDQMQALIDKYSQFETHRPMANGLGGKCIVLTGATGSLGSHIAAQLSSHEEVRKVYCLVRAASTIEAYDRLLDSMRTRRVYDSISSSARNKLIPLPSDLSQPTLGLDASTYNTLASEITDIVHSAWSVNFNLHLSSFERDSIAGLKHLLDLSLKAQRSAPASFNFCSSISAVAHTATYTVPETLPAKLSYAQDMGYAQAKLVGEHLCMRAAAQTGVAARVLRIGQVIGDTQHGIWNATEAIPLMLQCATTIGVLPRLDESLLWLPVDLVAGTIIDLSLSSTVISGADPAASLIFNVVSQHPFHWTRDLLPYLRAAGLQFEELDQREWLRRLRSSNPDPATNPPIKLVDFFAGKYDSDLPRKSFTWQTEKARSSSTLANALPLDQGLVEKLVRYFRQECW</sequence>
<dbReference type="SUPFAM" id="SSF47336">
    <property type="entry name" value="ACP-like"/>
    <property type="match status" value="1"/>
</dbReference>
<evidence type="ECO:0000256" key="1">
    <source>
        <dbReference type="ARBA" id="ARBA00022450"/>
    </source>
</evidence>
<evidence type="ECO:0000313" key="5">
    <source>
        <dbReference type="EMBL" id="KAJ5105355.1"/>
    </source>
</evidence>
<dbReference type="AlphaFoldDB" id="A0A9W9FS38"/>
<proteinExistence type="predicted"/>
<dbReference type="PROSITE" id="PS50075">
    <property type="entry name" value="CARRIER"/>
    <property type="match status" value="1"/>
</dbReference>
<dbReference type="PANTHER" id="PTHR44845:SF1">
    <property type="entry name" value="L-2-AMINOADIPATE REDUCTASE"/>
    <property type="match status" value="1"/>
</dbReference>
<dbReference type="InterPro" id="IPR036736">
    <property type="entry name" value="ACP-like_sf"/>
</dbReference>
<dbReference type="Proteomes" id="UP001141434">
    <property type="component" value="Unassembled WGS sequence"/>
</dbReference>
<dbReference type="GO" id="GO:0044550">
    <property type="term" value="P:secondary metabolite biosynthetic process"/>
    <property type="evidence" value="ECO:0007669"/>
    <property type="project" value="UniProtKB-ARBA"/>
</dbReference>
<dbReference type="InterPro" id="IPR020845">
    <property type="entry name" value="AMP-binding_CS"/>
</dbReference>
<keyword evidence="1" id="KW-0596">Phosphopantetheine</keyword>
<dbReference type="Gene3D" id="3.40.50.720">
    <property type="entry name" value="NAD(P)-binding Rossmann-like Domain"/>
    <property type="match status" value="1"/>
</dbReference>
<feature type="region of interest" description="Disordered" evidence="3">
    <location>
        <begin position="1"/>
        <end position="20"/>
    </location>
</feature>
<dbReference type="InterPro" id="IPR042099">
    <property type="entry name" value="ANL_N_sf"/>
</dbReference>
<protein>
    <recommendedName>
        <fullName evidence="4">Carrier domain-containing protein</fullName>
    </recommendedName>
</protein>
<dbReference type="RefSeq" id="XP_056514351.1">
    <property type="nucleotide sequence ID" value="XM_056653284.1"/>
</dbReference>
<dbReference type="InterPro" id="IPR000873">
    <property type="entry name" value="AMP-dep_synth/lig_dom"/>
</dbReference>
<dbReference type="SUPFAM" id="SSF51735">
    <property type="entry name" value="NAD(P)-binding Rossmann-fold domains"/>
    <property type="match status" value="1"/>
</dbReference>
<dbReference type="InterPro" id="IPR045851">
    <property type="entry name" value="AMP-bd_C_sf"/>
</dbReference>
<accession>A0A9W9FS38</accession>
<keyword evidence="6" id="KW-1185">Reference proteome</keyword>